<dbReference type="PROSITE" id="PS50931">
    <property type="entry name" value="HTH_LYSR"/>
    <property type="match status" value="1"/>
</dbReference>
<dbReference type="PANTHER" id="PTHR30346">
    <property type="entry name" value="TRANSCRIPTIONAL DUAL REGULATOR HCAR-RELATED"/>
    <property type="match status" value="1"/>
</dbReference>
<dbReference type="InterPro" id="IPR000847">
    <property type="entry name" value="LysR_HTH_N"/>
</dbReference>
<evidence type="ECO:0000256" key="4">
    <source>
        <dbReference type="ARBA" id="ARBA00023163"/>
    </source>
</evidence>
<sequence>MFPNIRLTQVRCFQAVADLGGFTAAAEALCLSQSAVSQAVAALEKQIGARLLVRGRERVTLTAAGEAALAEARLMLAAVERLAQCGQGVRVLTGSVRLGVVQSAAIQLLPGWVRELRAAHPRVTVTLYEGTDPEVTGWLLAGVVDLGITSRLHPDLTAEPIFEDEYLVVLPPDHPLVAAGRLDLASLTGQRMLLSGGGCETLIQELLVAANSQPEIVAMVRDNATLLSMVRAGLGLTIMPELAVASDRAGIVCRGIMPPLRRRLHLLCHDPAELGPVALALREIITRAAPAQQAAE</sequence>
<dbReference type="GO" id="GO:0032993">
    <property type="term" value="C:protein-DNA complex"/>
    <property type="evidence" value="ECO:0007669"/>
    <property type="project" value="TreeGrafter"/>
</dbReference>
<proteinExistence type="inferred from homology"/>
<dbReference type="OrthoDB" id="7282659at2"/>
<dbReference type="InterPro" id="IPR036388">
    <property type="entry name" value="WH-like_DNA-bd_sf"/>
</dbReference>
<dbReference type="Gene3D" id="1.10.10.10">
    <property type="entry name" value="Winged helix-like DNA-binding domain superfamily/Winged helix DNA-binding domain"/>
    <property type="match status" value="1"/>
</dbReference>
<evidence type="ECO:0000256" key="3">
    <source>
        <dbReference type="ARBA" id="ARBA00023125"/>
    </source>
</evidence>
<dbReference type="Proteomes" id="UP000216361">
    <property type="component" value="Unassembled WGS sequence"/>
</dbReference>
<organism evidence="6 7">
    <name type="scientific">Elstera cyanobacteriorum</name>
    <dbReference type="NCBI Taxonomy" id="2022747"/>
    <lineage>
        <taxon>Bacteria</taxon>
        <taxon>Pseudomonadati</taxon>
        <taxon>Pseudomonadota</taxon>
        <taxon>Alphaproteobacteria</taxon>
        <taxon>Rhodospirillales</taxon>
        <taxon>Rhodospirillaceae</taxon>
        <taxon>Elstera</taxon>
    </lineage>
</organism>
<dbReference type="GO" id="GO:0003677">
    <property type="term" value="F:DNA binding"/>
    <property type="evidence" value="ECO:0007669"/>
    <property type="project" value="UniProtKB-KW"/>
</dbReference>
<dbReference type="SUPFAM" id="SSF53850">
    <property type="entry name" value="Periplasmic binding protein-like II"/>
    <property type="match status" value="1"/>
</dbReference>
<dbReference type="AlphaFoldDB" id="A0A255XUH3"/>
<dbReference type="GO" id="GO:0003700">
    <property type="term" value="F:DNA-binding transcription factor activity"/>
    <property type="evidence" value="ECO:0007669"/>
    <property type="project" value="InterPro"/>
</dbReference>
<feature type="domain" description="HTH lysR-type" evidence="5">
    <location>
        <begin position="5"/>
        <end position="62"/>
    </location>
</feature>
<keyword evidence="7" id="KW-1185">Reference proteome</keyword>
<reference evidence="6 7" key="1">
    <citation type="submission" date="2017-07" db="EMBL/GenBank/DDBJ databases">
        <title>Elstera cyanobacteriorum sp. nov., a novel bacterium isolated from cyanobacterial aggregates in a eutrophic lake.</title>
        <authorList>
            <person name="Cai H."/>
        </authorList>
    </citation>
    <scope>NUCLEOTIDE SEQUENCE [LARGE SCALE GENOMIC DNA]</scope>
    <source>
        <strain evidence="6 7">TH019</strain>
    </source>
</reference>
<comment type="caution">
    <text evidence="6">The sequence shown here is derived from an EMBL/GenBank/DDBJ whole genome shotgun (WGS) entry which is preliminary data.</text>
</comment>
<dbReference type="PRINTS" id="PR00039">
    <property type="entry name" value="HTHLYSR"/>
</dbReference>
<keyword evidence="4" id="KW-0804">Transcription</keyword>
<protein>
    <recommendedName>
        <fullName evidence="5">HTH lysR-type domain-containing protein</fullName>
    </recommendedName>
</protein>
<evidence type="ECO:0000256" key="1">
    <source>
        <dbReference type="ARBA" id="ARBA00009437"/>
    </source>
</evidence>
<dbReference type="Gene3D" id="3.40.190.10">
    <property type="entry name" value="Periplasmic binding protein-like II"/>
    <property type="match status" value="2"/>
</dbReference>
<name>A0A255XUH3_9PROT</name>
<dbReference type="Pfam" id="PF00126">
    <property type="entry name" value="HTH_1"/>
    <property type="match status" value="1"/>
</dbReference>
<gene>
    <name evidence="6" type="ORF">CHR90_04025</name>
</gene>
<dbReference type="SUPFAM" id="SSF46785">
    <property type="entry name" value="Winged helix' DNA-binding domain"/>
    <property type="match status" value="1"/>
</dbReference>
<accession>A0A255XUH3</accession>
<dbReference type="PANTHER" id="PTHR30346:SF0">
    <property type="entry name" value="HCA OPERON TRANSCRIPTIONAL ACTIVATOR HCAR"/>
    <property type="match status" value="1"/>
</dbReference>
<keyword evidence="2" id="KW-0805">Transcription regulation</keyword>
<dbReference type="InterPro" id="IPR036390">
    <property type="entry name" value="WH_DNA-bd_sf"/>
</dbReference>
<dbReference type="FunFam" id="1.10.10.10:FF:000001">
    <property type="entry name" value="LysR family transcriptional regulator"/>
    <property type="match status" value="1"/>
</dbReference>
<evidence type="ECO:0000313" key="7">
    <source>
        <dbReference type="Proteomes" id="UP000216361"/>
    </source>
</evidence>
<keyword evidence="3" id="KW-0238">DNA-binding</keyword>
<dbReference type="InterPro" id="IPR005119">
    <property type="entry name" value="LysR_subst-bd"/>
</dbReference>
<comment type="similarity">
    <text evidence="1">Belongs to the LysR transcriptional regulatory family.</text>
</comment>
<dbReference type="EMBL" id="NOXS01000027">
    <property type="protein sequence ID" value="OYQ20551.1"/>
    <property type="molecule type" value="Genomic_DNA"/>
</dbReference>
<dbReference type="Pfam" id="PF03466">
    <property type="entry name" value="LysR_substrate"/>
    <property type="match status" value="1"/>
</dbReference>
<evidence type="ECO:0000256" key="2">
    <source>
        <dbReference type="ARBA" id="ARBA00023015"/>
    </source>
</evidence>
<evidence type="ECO:0000313" key="6">
    <source>
        <dbReference type="EMBL" id="OYQ20551.1"/>
    </source>
</evidence>
<evidence type="ECO:0000259" key="5">
    <source>
        <dbReference type="PROSITE" id="PS50931"/>
    </source>
</evidence>
<dbReference type="CDD" id="cd05466">
    <property type="entry name" value="PBP2_LTTR_substrate"/>
    <property type="match status" value="1"/>
</dbReference>